<protein>
    <submittedName>
        <fullName evidence="2">PD-(D/E)XK nuclease family protein</fullName>
    </submittedName>
</protein>
<proteinExistence type="predicted"/>
<evidence type="ECO:0000313" key="3">
    <source>
        <dbReference type="Proteomes" id="UP001259982"/>
    </source>
</evidence>
<dbReference type="Proteomes" id="UP001259982">
    <property type="component" value="Unassembled WGS sequence"/>
</dbReference>
<name>A0ABU3BBV6_9GAMM</name>
<dbReference type="EMBL" id="JAVRHY010000028">
    <property type="protein sequence ID" value="MDT0619947.1"/>
    <property type="molecule type" value="Genomic_DNA"/>
</dbReference>
<reference evidence="2 3" key="1">
    <citation type="submission" date="2023-09" db="EMBL/GenBank/DDBJ databases">
        <authorList>
            <person name="Rey-Velasco X."/>
        </authorList>
    </citation>
    <scope>NUCLEOTIDE SEQUENCE [LARGE SCALE GENOMIC DNA]</scope>
    <source>
        <strain evidence="2 3">P385</strain>
    </source>
</reference>
<keyword evidence="3" id="KW-1185">Reference proteome</keyword>
<dbReference type="InterPro" id="IPR038726">
    <property type="entry name" value="PDDEXK_AddAB-type"/>
</dbReference>
<organism evidence="2 3">
    <name type="scientific">Spectribacter acetivorans</name>
    <dbReference type="NCBI Taxonomy" id="3075603"/>
    <lineage>
        <taxon>Bacteria</taxon>
        <taxon>Pseudomonadati</taxon>
        <taxon>Pseudomonadota</taxon>
        <taxon>Gammaproteobacteria</taxon>
        <taxon>Salinisphaerales</taxon>
        <taxon>Salinisphaeraceae</taxon>
        <taxon>Spectribacter</taxon>
    </lineage>
</organism>
<dbReference type="Pfam" id="PF12705">
    <property type="entry name" value="PDDEXK_1"/>
    <property type="match status" value="1"/>
</dbReference>
<comment type="caution">
    <text evidence="2">The sequence shown here is derived from an EMBL/GenBank/DDBJ whole genome shotgun (WGS) entry which is preliminary data.</text>
</comment>
<accession>A0ABU3BBV6</accession>
<dbReference type="RefSeq" id="WP_311660693.1">
    <property type="nucleotide sequence ID" value="NZ_JAVRHY010000028.1"/>
</dbReference>
<sequence length="196" mass="21827">MHAHTTMHPDRATDFYLRALGFTRRHALTLVAHDDRFFQDTPLVGVPDWVIHDGEHNRLFVIDYKTRLAGKGPTPYEGYQVMVYGLLVSKVLRQQTGRHYPAETGILYGDGQKFDIEADANDVEYVEHSVLPAFKALQQRGRIRGGLMKVSAFAEYLADPSLSAKPDDPGRRQAAERGTAAHARLKSLSNLAPGTA</sequence>
<feature type="domain" description="PD-(D/E)XK endonuclease-like" evidence="1">
    <location>
        <begin position="23"/>
        <end position="108"/>
    </location>
</feature>
<evidence type="ECO:0000313" key="2">
    <source>
        <dbReference type="EMBL" id="MDT0619947.1"/>
    </source>
</evidence>
<evidence type="ECO:0000259" key="1">
    <source>
        <dbReference type="Pfam" id="PF12705"/>
    </source>
</evidence>
<gene>
    <name evidence="2" type="ORF">RM531_15875</name>
</gene>